<evidence type="ECO:0000256" key="1">
    <source>
        <dbReference type="SAM" id="Phobius"/>
    </source>
</evidence>
<dbReference type="AlphaFoldDB" id="A0A3M8P6A5"/>
<dbReference type="Proteomes" id="UP000275473">
    <property type="component" value="Unassembled WGS sequence"/>
</dbReference>
<reference evidence="2 3" key="1">
    <citation type="journal article" date="2018" name="Int. J. Syst. Evol. Microbiol.">
        <title>Planococcus salinus sp. nov., a moderately halophilic bacterium isolated from a saline-alkali soil.</title>
        <authorList>
            <person name="Gan L."/>
        </authorList>
    </citation>
    <scope>NUCLEOTIDE SEQUENCE [LARGE SCALE GENOMIC DNA]</scope>
    <source>
        <strain evidence="2 3">LCB217</strain>
    </source>
</reference>
<feature type="transmembrane region" description="Helical" evidence="1">
    <location>
        <begin position="12"/>
        <end position="30"/>
    </location>
</feature>
<comment type="caution">
    <text evidence="2">The sequence shown here is derived from an EMBL/GenBank/DDBJ whole genome shotgun (WGS) entry which is preliminary data.</text>
</comment>
<organism evidence="2 3">
    <name type="scientific">Planococcus salinus</name>
    <dbReference type="NCBI Taxonomy" id="1848460"/>
    <lineage>
        <taxon>Bacteria</taxon>
        <taxon>Bacillati</taxon>
        <taxon>Bacillota</taxon>
        <taxon>Bacilli</taxon>
        <taxon>Bacillales</taxon>
        <taxon>Caryophanaceae</taxon>
        <taxon>Planococcus</taxon>
    </lineage>
</organism>
<keyword evidence="1" id="KW-1133">Transmembrane helix</keyword>
<gene>
    <name evidence="2" type="ORF">EEX84_10875</name>
</gene>
<dbReference type="EMBL" id="RIAX01000007">
    <property type="protein sequence ID" value="RNF39195.1"/>
    <property type="molecule type" value="Genomic_DNA"/>
</dbReference>
<keyword evidence="1" id="KW-0472">Membrane</keyword>
<evidence type="ECO:0000313" key="3">
    <source>
        <dbReference type="Proteomes" id="UP000275473"/>
    </source>
</evidence>
<accession>A0A3M8P6A5</accession>
<keyword evidence="3" id="KW-1185">Reference proteome</keyword>
<dbReference type="RefSeq" id="WP_123165663.1">
    <property type="nucleotide sequence ID" value="NZ_RIAX01000007.1"/>
</dbReference>
<keyword evidence="1" id="KW-0812">Transmembrane</keyword>
<feature type="transmembrane region" description="Helical" evidence="1">
    <location>
        <begin position="36"/>
        <end position="54"/>
    </location>
</feature>
<evidence type="ECO:0000313" key="2">
    <source>
        <dbReference type="EMBL" id="RNF39195.1"/>
    </source>
</evidence>
<protein>
    <submittedName>
        <fullName evidence="2">Uncharacterized protein</fullName>
    </submittedName>
</protein>
<proteinExistence type="predicted"/>
<dbReference type="OrthoDB" id="2940849at2"/>
<name>A0A3M8P6A5_9BACL</name>
<sequence>MKLILLKDAKAISGFVFSIVSSILAVVLALNHHGSWVVFVTLAFIVLFFSVVRAEKRYGK</sequence>